<organism evidence="2 3">
    <name type="scientific">Pleurodeles waltl</name>
    <name type="common">Iberian ribbed newt</name>
    <dbReference type="NCBI Taxonomy" id="8319"/>
    <lineage>
        <taxon>Eukaryota</taxon>
        <taxon>Metazoa</taxon>
        <taxon>Chordata</taxon>
        <taxon>Craniata</taxon>
        <taxon>Vertebrata</taxon>
        <taxon>Euteleostomi</taxon>
        <taxon>Amphibia</taxon>
        <taxon>Batrachia</taxon>
        <taxon>Caudata</taxon>
        <taxon>Salamandroidea</taxon>
        <taxon>Salamandridae</taxon>
        <taxon>Pleurodelinae</taxon>
        <taxon>Pleurodeles</taxon>
    </lineage>
</organism>
<evidence type="ECO:0000256" key="1">
    <source>
        <dbReference type="SAM" id="MobiDB-lite"/>
    </source>
</evidence>
<sequence>MVSCVRQGGSRLARQAGASLQQRVASRGRGAAVKGAVASLRHLGAEAGSFAHVPAGLKKAGRAQQQAPLSSRQRGKRGEGELEQSTLVGTFKMPALIRDQPEPIIIDSDSDGEDPLGKGDTINSVNVMYFEEGGGQHVYTVGAEIG</sequence>
<protein>
    <submittedName>
        <fullName evidence="2">Uncharacterized protein</fullName>
    </submittedName>
</protein>
<dbReference type="EMBL" id="JANPWB010000006">
    <property type="protein sequence ID" value="KAJ1175936.1"/>
    <property type="molecule type" value="Genomic_DNA"/>
</dbReference>
<dbReference type="Proteomes" id="UP001066276">
    <property type="component" value="Chromosome 3_2"/>
</dbReference>
<accession>A0AAV7THQ1</accession>
<dbReference type="AlphaFoldDB" id="A0AAV7THQ1"/>
<keyword evidence="3" id="KW-1185">Reference proteome</keyword>
<evidence type="ECO:0000313" key="2">
    <source>
        <dbReference type="EMBL" id="KAJ1175936.1"/>
    </source>
</evidence>
<comment type="caution">
    <text evidence="2">The sequence shown here is derived from an EMBL/GenBank/DDBJ whole genome shotgun (WGS) entry which is preliminary data.</text>
</comment>
<feature type="region of interest" description="Disordered" evidence="1">
    <location>
        <begin position="56"/>
        <end position="119"/>
    </location>
</feature>
<evidence type="ECO:0000313" key="3">
    <source>
        <dbReference type="Proteomes" id="UP001066276"/>
    </source>
</evidence>
<gene>
    <name evidence="2" type="ORF">NDU88_001221</name>
</gene>
<feature type="compositionally biased region" description="Polar residues" evidence="1">
    <location>
        <begin position="63"/>
        <end position="72"/>
    </location>
</feature>
<proteinExistence type="predicted"/>
<reference evidence="2" key="1">
    <citation type="journal article" date="2022" name="bioRxiv">
        <title>Sequencing and chromosome-scale assembly of the giantPleurodeles waltlgenome.</title>
        <authorList>
            <person name="Brown T."/>
            <person name="Elewa A."/>
            <person name="Iarovenko S."/>
            <person name="Subramanian E."/>
            <person name="Araus A.J."/>
            <person name="Petzold A."/>
            <person name="Susuki M."/>
            <person name="Suzuki K.-i.T."/>
            <person name="Hayashi T."/>
            <person name="Toyoda A."/>
            <person name="Oliveira C."/>
            <person name="Osipova E."/>
            <person name="Leigh N.D."/>
            <person name="Simon A."/>
            <person name="Yun M.H."/>
        </authorList>
    </citation>
    <scope>NUCLEOTIDE SEQUENCE</scope>
    <source>
        <strain evidence="2">20211129_DDA</strain>
        <tissue evidence="2">Liver</tissue>
    </source>
</reference>
<name>A0AAV7THQ1_PLEWA</name>